<evidence type="ECO:0000313" key="2">
    <source>
        <dbReference type="Proteomes" id="UP000724874"/>
    </source>
</evidence>
<feature type="non-terminal residue" evidence="1">
    <location>
        <position position="170"/>
    </location>
</feature>
<comment type="caution">
    <text evidence="1">The sequence shown here is derived from an EMBL/GenBank/DDBJ whole genome shotgun (WGS) entry which is preliminary data.</text>
</comment>
<accession>A0A9P5N8Y8</accession>
<keyword evidence="2" id="KW-1185">Reference proteome</keyword>
<evidence type="ECO:0000313" key="1">
    <source>
        <dbReference type="EMBL" id="KAF8871797.1"/>
    </source>
</evidence>
<feature type="non-terminal residue" evidence="1">
    <location>
        <position position="1"/>
    </location>
</feature>
<name>A0A9P5N8Y8_GYMJU</name>
<dbReference type="EMBL" id="JADNYJ010000292">
    <property type="protein sequence ID" value="KAF8871797.1"/>
    <property type="molecule type" value="Genomic_DNA"/>
</dbReference>
<protein>
    <submittedName>
        <fullName evidence="1">Uncharacterized protein</fullName>
    </submittedName>
</protein>
<gene>
    <name evidence="1" type="ORF">CPB84DRAFT_1635070</name>
</gene>
<reference evidence="1" key="1">
    <citation type="submission" date="2020-11" db="EMBL/GenBank/DDBJ databases">
        <authorList>
            <consortium name="DOE Joint Genome Institute"/>
            <person name="Ahrendt S."/>
            <person name="Riley R."/>
            <person name="Andreopoulos W."/>
            <person name="LaButti K."/>
            <person name="Pangilinan J."/>
            <person name="Ruiz-duenas F.J."/>
            <person name="Barrasa J.M."/>
            <person name="Sanchez-Garcia M."/>
            <person name="Camarero S."/>
            <person name="Miyauchi S."/>
            <person name="Serrano A."/>
            <person name="Linde D."/>
            <person name="Babiker R."/>
            <person name="Drula E."/>
            <person name="Ayuso-Fernandez I."/>
            <person name="Pacheco R."/>
            <person name="Padilla G."/>
            <person name="Ferreira P."/>
            <person name="Barriuso J."/>
            <person name="Kellner H."/>
            <person name="Castanera R."/>
            <person name="Alfaro M."/>
            <person name="Ramirez L."/>
            <person name="Pisabarro A.G."/>
            <person name="Kuo A."/>
            <person name="Tritt A."/>
            <person name="Lipzen A."/>
            <person name="He G."/>
            <person name="Yan M."/>
            <person name="Ng V."/>
            <person name="Cullen D."/>
            <person name="Martin F."/>
            <person name="Rosso M.-N."/>
            <person name="Henrissat B."/>
            <person name="Hibbett D."/>
            <person name="Martinez A.T."/>
            <person name="Grigoriev I.V."/>
        </authorList>
    </citation>
    <scope>NUCLEOTIDE SEQUENCE</scope>
    <source>
        <strain evidence="1">AH 44721</strain>
    </source>
</reference>
<dbReference type="Proteomes" id="UP000724874">
    <property type="component" value="Unassembled WGS sequence"/>
</dbReference>
<organism evidence="1 2">
    <name type="scientific">Gymnopilus junonius</name>
    <name type="common">Spectacular rustgill mushroom</name>
    <name type="synonym">Gymnopilus spectabilis subsp. junonius</name>
    <dbReference type="NCBI Taxonomy" id="109634"/>
    <lineage>
        <taxon>Eukaryota</taxon>
        <taxon>Fungi</taxon>
        <taxon>Dikarya</taxon>
        <taxon>Basidiomycota</taxon>
        <taxon>Agaricomycotina</taxon>
        <taxon>Agaricomycetes</taxon>
        <taxon>Agaricomycetidae</taxon>
        <taxon>Agaricales</taxon>
        <taxon>Agaricineae</taxon>
        <taxon>Hymenogastraceae</taxon>
        <taxon>Gymnopilus</taxon>
    </lineage>
</organism>
<dbReference type="OrthoDB" id="3254233at2759"/>
<dbReference type="AlphaFoldDB" id="A0A9P5N8Y8"/>
<proteinExistence type="predicted"/>
<sequence length="170" mass="18236">PLPSPPDAVSSDPLTQSTIHNNPDLFKIVTPINVDTFQTYLASHPNCQFVDSICDGLRHGFWPGASALGPDYPVIVDESNHCPPQSSSNELFILQQCDTEVALGRFSHSFGPQLLPRMVSMPIHAVPKPAGGLQMVTNYSAGPHALNSLIPQSVICGPLLDTLKDLGNTL</sequence>